<dbReference type="RefSeq" id="WP_307632662.1">
    <property type="nucleotide sequence ID" value="NZ_JAPHEH010000001.1"/>
</dbReference>
<protein>
    <recommendedName>
        <fullName evidence="9">tRNA-specific 2-thiouridylase MnmA</fullName>
        <ecNumber evidence="9">2.8.1.13</ecNumber>
    </recommendedName>
</protein>
<evidence type="ECO:0000259" key="11">
    <source>
        <dbReference type="Pfam" id="PF20259"/>
    </source>
</evidence>
<evidence type="ECO:0000256" key="9">
    <source>
        <dbReference type="HAMAP-Rule" id="MF_00144"/>
    </source>
</evidence>
<dbReference type="Gene3D" id="3.40.50.620">
    <property type="entry name" value="HUPs"/>
    <property type="match status" value="1"/>
</dbReference>
<feature type="binding site" evidence="9">
    <location>
        <position position="125"/>
    </location>
    <ligand>
        <name>ATP</name>
        <dbReference type="ChEBI" id="CHEBI:30616"/>
    </ligand>
</feature>
<dbReference type="NCBIfam" id="NF001138">
    <property type="entry name" value="PRK00143.1"/>
    <property type="match status" value="1"/>
</dbReference>
<dbReference type="EC" id="2.8.1.13" evidence="9"/>
<keyword evidence="4 9" id="KW-0547">Nucleotide-binding</keyword>
<gene>
    <name evidence="9 12" type="primary">mnmA</name>
    <name evidence="12" type="ORF">OLX77_05880</name>
</gene>
<comment type="subcellular location">
    <subcellularLocation>
        <location evidence="9">Cytoplasm</location>
    </subcellularLocation>
</comment>
<keyword evidence="2 9" id="KW-0808">Transferase</keyword>
<accession>A0A9X4RLG3</accession>
<dbReference type="AlphaFoldDB" id="A0A9X4RLG3"/>
<comment type="catalytic activity">
    <reaction evidence="8 9">
        <text>S-sulfanyl-L-cysteinyl-[protein] + uridine(34) in tRNA + AH2 + ATP = 2-thiouridine(34) in tRNA + L-cysteinyl-[protein] + A + AMP + diphosphate + H(+)</text>
        <dbReference type="Rhea" id="RHEA:47032"/>
        <dbReference type="Rhea" id="RHEA-COMP:10131"/>
        <dbReference type="Rhea" id="RHEA-COMP:11726"/>
        <dbReference type="Rhea" id="RHEA-COMP:11727"/>
        <dbReference type="Rhea" id="RHEA-COMP:11728"/>
        <dbReference type="ChEBI" id="CHEBI:13193"/>
        <dbReference type="ChEBI" id="CHEBI:15378"/>
        <dbReference type="ChEBI" id="CHEBI:17499"/>
        <dbReference type="ChEBI" id="CHEBI:29950"/>
        <dbReference type="ChEBI" id="CHEBI:30616"/>
        <dbReference type="ChEBI" id="CHEBI:33019"/>
        <dbReference type="ChEBI" id="CHEBI:61963"/>
        <dbReference type="ChEBI" id="CHEBI:65315"/>
        <dbReference type="ChEBI" id="CHEBI:87170"/>
        <dbReference type="ChEBI" id="CHEBI:456215"/>
        <dbReference type="EC" id="2.8.1.13"/>
    </reaction>
</comment>
<comment type="caution">
    <text evidence="12">The sequence shown here is derived from an EMBL/GenBank/DDBJ whole genome shotgun (WGS) entry which is preliminary data.</text>
</comment>
<dbReference type="InterPro" id="IPR014729">
    <property type="entry name" value="Rossmann-like_a/b/a_fold"/>
</dbReference>
<dbReference type="PANTHER" id="PTHR11933">
    <property type="entry name" value="TRNA 5-METHYLAMINOMETHYL-2-THIOURIDYLATE -METHYLTRANSFERASE"/>
    <property type="match status" value="1"/>
</dbReference>
<evidence type="ECO:0000256" key="6">
    <source>
        <dbReference type="ARBA" id="ARBA00022884"/>
    </source>
</evidence>
<reference evidence="12" key="1">
    <citation type="journal article" date="2022" name="bioRxiv">
        <title>Thiovibrio frasassiensisgen. nov., sp. nov., an autotrophic, elemental sulfur disproportionating bacterium isolated from sulfidic karst sediment, and proposal of Thiovibrionaceae fam. nov.</title>
        <authorList>
            <person name="Aronson H."/>
            <person name="Thomas C."/>
            <person name="Bhattacharyya M."/>
            <person name="Eckstein S."/>
            <person name="Jensen S."/>
            <person name="Barco R."/>
            <person name="Macalady J."/>
            <person name="Amend J."/>
        </authorList>
    </citation>
    <scope>NUCLEOTIDE SEQUENCE</scope>
    <source>
        <strain evidence="12">RS19-109</strain>
    </source>
</reference>
<dbReference type="HAMAP" id="MF_00144">
    <property type="entry name" value="tRNA_thiouridyl_MnmA"/>
    <property type="match status" value="1"/>
</dbReference>
<dbReference type="InterPro" id="IPR023382">
    <property type="entry name" value="MnmA-like_central_sf"/>
</dbReference>
<evidence type="ECO:0000313" key="12">
    <source>
        <dbReference type="EMBL" id="MDG4475689.1"/>
    </source>
</evidence>
<comment type="similarity">
    <text evidence="9">Belongs to the MnmA/TRMU family.</text>
</comment>
<dbReference type="InterPro" id="IPR046885">
    <property type="entry name" value="MnmA-like_C"/>
</dbReference>
<organism evidence="12 13">
    <name type="scientific">Thiovibrio frasassiensis</name>
    <dbReference type="NCBI Taxonomy" id="2984131"/>
    <lineage>
        <taxon>Bacteria</taxon>
        <taxon>Pseudomonadati</taxon>
        <taxon>Thermodesulfobacteriota</taxon>
        <taxon>Desulfobulbia</taxon>
        <taxon>Desulfobulbales</taxon>
        <taxon>Thiovibrionaceae</taxon>
        <taxon>Thiovibrio</taxon>
    </lineage>
</organism>
<dbReference type="GO" id="GO:0000049">
    <property type="term" value="F:tRNA binding"/>
    <property type="evidence" value="ECO:0007669"/>
    <property type="project" value="UniProtKB-KW"/>
</dbReference>
<evidence type="ECO:0000256" key="4">
    <source>
        <dbReference type="ARBA" id="ARBA00022741"/>
    </source>
</evidence>
<reference evidence="12" key="2">
    <citation type="submission" date="2022-10" db="EMBL/GenBank/DDBJ databases">
        <authorList>
            <person name="Aronson H.S."/>
        </authorList>
    </citation>
    <scope>NUCLEOTIDE SEQUENCE</scope>
    <source>
        <strain evidence="12">RS19-109</strain>
    </source>
</reference>
<feature type="region of interest" description="Interaction with tRNA" evidence="9">
    <location>
        <begin position="148"/>
        <end position="150"/>
    </location>
</feature>
<feature type="active site" description="Nucleophile" evidence="9">
    <location>
        <position position="100"/>
    </location>
</feature>
<feature type="domain" description="tRNA-specific 2-thiouridylase MnmA-like central" evidence="11">
    <location>
        <begin position="208"/>
        <end position="271"/>
    </location>
</feature>
<keyword evidence="6 9" id="KW-0694">RNA-binding</keyword>
<feature type="site" description="Interaction with tRNA" evidence="9">
    <location>
        <position position="336"/>
    </location>
</feature>
<dbReference type="FunFam" id="2.30.30.280:FF:000001">
    <property type="entry name" value="tRNA-specific 2-thiouridylase MnmA"/>
    <property type="match status" value="1"/>
</dbReference>
<dbReference type="Pfam" id="PF20258">
    <property type="entry name" value="tRNA_Me_trans_C"/>
    <property type="match status" value="1"/>
</dbReference>
<feature type="active site" description="Cysteine persulfide intermediate" evidence="9">
    <location>
        <position position="198"/>
    </location>
</feature>
<evidence type="ECO:0000256" key="5">
    <source>
        <dbReference type="ARBA" id="ARBA00022840"/>
    </source>
</evidence>
<feature type="binding site" evidence="9">
    <location>
        <position position="42"/>
    </location>
    <ligand>
        <name>ATP</name>
        <dbReference type="ChEBI" id="CHEBI:30616"/>
    </ligand>
</feature>
<keyword evidence="5 9" id="KW-0067">ATP-binding</keyword>
<dbReference type="Gene3D" id="2.30.30.280">
    <property type="entry name" value="Adenine nucleotide alpha hydrolases-like domains"/>
    <property type="match status" value="1"/>
</dbReference>
<evidence type="ECO:0000256" key="7">
    <source>
        <dbReference type="ARBA" id="ARBA00023157"/>
    </source>
</evidence>
<keyword evidence="13" id="KW-1185">Reference proteome</keyword>
<comment type="caution">
    <text evidence="9">Lacks conserved residue(s) required for the propagation of feature annotation.</text>
</comment>
<sequence length="354" mass="38400">MAESFDTIQQKKIVVAMSGGVDSSVAAALLQRRGAQVEGVFMALAQPDLAEQLQRVRQVADFLKIPLTVVDLAEPFQRLVVDYFSASYFAGKTPNPCVVCNRTIKCGRLLEQVRKNLGAELLATGHYARINGDVTTGYRLLQGVDPQKDQSYFLGLLSQEQLGQLCFPLGGYRKGEVYTLAAEFGLAFGQTPESQDICFLKEQSVAAFLASHSPGQGRPGPMLTLQGEEIGHHAGIHHYTVGQRRGLGLPDATPWYVVELDPARNAVVVGKDADLWQQEVLLSSAHWLSGQAPPLPCVCMVKIRSRHPASQAEISQHDGGGLVKFSQPQRAVTPGQFAVFYQGEVVLGCGEIAK</sequence>
<dbReference type="InterPro" id="IPR004506">
    <property type="entry name" value="MnmA-like"/>
</dbReference>
<keyword evidence="1 9" id="KW-0820">tRNA-binding</keyword>
<evidence type="ECO:0000256" key="8">
    <source>
        <dbReference type="ARBA" id="ARBA00051542"/>
    </source>
</evidence>
<proteinExistence type="inferred from homology"/>
<dbReference type="Proteomes" id="UP001154240">
    <property type="component" value="Unassembled WGS sequence"/>
</dbReference>
<dbReference type="GO" id="GO:0005524">
    <property type="term" value="F:ATP binding"/>
    <property type="evidence" value="ECO:0007669"/>
    <property type="project" value="UniProtKB-KW"/>
</dbReference>
<keyword evidence="7" id="KW-1015">Disulfide bond</keyword>
<evidence type="ECO:0000256" key="1">
    <source>
        <dbReference type="ARBA" id="ARBA00022555"/>
    </source>
</evidence>
<feature type="domain" description="tRNA-specific 2-thiouridylase MnmA-like C-terminal" evidence="10">
    <location>
        <begin position="278"/>
        <end position="352"/>
    </location>
</feature>
<evidence type="ECO:0000313" key="13">
    <source>
        <dbReference type="Proteomes" id="UP001154240"/>
    </source>
</evidence>
<feature type="binding site" evidence="9">
    <location>
        <begin position="16"/>
        <end position="23"/>
    </location>
    <ligand>
        <name>ATP</name>
        <dbReference type="ChEBI" id="CHEBI:30616"/>
    </ligand>
</feature>
<dbReference type="SUPFAM" id="SSF52402">
    <property type="entry name" value="Adenine nucleotide alpha hydrolases-like"/>
    <property type="match status" value="1"/>
</dbReference>
<dbReference type="NCBIfam" id="TIGR00420">
    <property type="entry name" value="trmU"/>
    <property type="match status" value="1"/>
</dbReference>
<dbReference type="InterPro" id="IPR046884">
    <property type="entry name" value="MnmA-like_central"/>
</dbReference>
<evidence type="ECO:0000259" key="10">
    <source>
        <dbReference type="Pfam" id="PF20258"/>
    </source>
</evidence>
<keyword evidence="3 9" id="KW-0819">tRNA processing</keyword>
<dbReference type="GO" id="GO:0103016">
    <property type="term" value="F:tRNA-uridine 2-sulfurtransferase activity"/>
    <property type="evidence" value="ECO:0007669"/>
    <property type="project" value="UniProtKB-EC"/>
</dbReference>
<dbReference type="CDD" id="cd01998">
    <property type="entry name" value="MnmA_TRMU-like"/>
    <property type="match status" value="1"/>
</dbReference>
<dbReference type="GO" id="GO:0005737">
    <property type="term" value="C:cytoplasm"/>
    <property type="evidence" value="ECO:0007669"/>
    <property type="project" value="UniProtKB-SubCell"/>
</dbReference>
<evidence type="ECO:0000256" key="2">
    <source>
        <dbReference type="ARBA" id="ARBA00022679"/>
    </source>
</evidence>
<keyword evidence="9" id="KW-0963">Cytoplasm</keyword>
<dbReference type="Pfam" id="PF03054">
    <property type="entry name" value="tRNA_Me_trans"/>
    <property type="match status" value="1"/>
</dbReference>
<dbReference type="GO" id="GO:0002143">
    <property type="term" value="P:tRNA wobble position uridine thiolation"/>
    <property type="evidence" value="ECO:0007669"/>
    <property type="project" value="TreeGrafter"/>
</dbReference>
<evidence type="ECO:0000256" key="3">
    <source>
        <dbReference type="ARBA" id="ARBA00022694"/>
    </source>
</evidence>
<dbReference type="EMBL" id="JAPHEH010000001">
    <property type="protein sequence ID" value="MDG4475689.1"/>
    <property type="molecule type" value="Genomic_DNA"/>
</dbReference>
<dbReference type="PANTHER" id="PTHR11933:SF5">
    <property type="entry name" value="MITOCHONDRIAL TRNA-SPECIFIC 2-THIOURIDYLASE 1"/>
    <property type="match status" value="1"/>
</dbReference>
<dbReference type="Gene3D" id="2.40.30.10">
    <property type="entry name" value="Translation factors"/>
    <property type="match status" value="1"/>
</dbReference>
<dbReference type="Pfam" id="PF20259">
    <property type="entry name" value="tRNA_Me_trans_M"/>
    <property type="match status" value="1"/>
</dbReference>
<comment type="function">
    <text evidence="9">Catalyzes the 2-thiolation of uridine at the wobble position (U34) of tRNA, leading to the formation of s(2)U34.</text>
</comment>
<name>A0A9X4RLG3_9BACT</name>
<feature type="site" description="Interaction with tRNA" evidence="9">
    <location>
        <position position="126"/>
    </location>
</feature>